<name>A0A5J5FV66_9GAMM</name>
<protein>
    <submittedName>
        <fullName evidence="2">DUF4198 domain-containing protein</fullName>
    </submittedName>
</protein>
<comment type="caution">
    <text evidence="2">The sequence shown here is derived from an EMBL/GenBank/DDBJ whole genome shotgun (WGS) entry which is preliminary data.</text>
</comment>
<dbReference type="InterPro" id="IPR046474">
    <property type="entry name" value="DUF6795"/>
</dbReference>
<dbReference type="AlphaFoldDB" id="A0A5J5FV66"/>
<dbReference type="Pfam" id="PF20598">
    <property type="entry name" value="DUF6795"/>
    <property type="match status" value="1"/>
</dbReference>
<dbReference type="RefSeq" id="WP_150436343.1">
    <property type="nucleotide sequence ID" value="NZ_VYKJ01000010.1"/>
</dbReference>
<organism evidence="2 3">
    <name type="scientific">Affinibrenneria salicis</name>
    <dbReference type="NCBI Taxonomy" id="2590031"/>
    <lineage>
        <taxon>Bacteria</taxon>
        <taxon>Pseudomonadati</taxon>
        <taxon>Pseudomonadota</taxon>
        <taxon>Gammaproteobacteria</taxon>
        <taxon>Enterobacterales</taxon>
        <taxon>Pectobacteriaceae</taxon>
        <taxon>Affinibrenneria</taxon>
    </lineage>
</organism>
<proteinExistence type="predicted"/>
<keyword evidence="3" id="KW-1185">Reference proteome</keyword>
<feature type="domain" description="DUF6795" evidence="1">
    <location>
        <begin position="30"/>
        <end position="120"/>
    </location>
</feature>
<dbReference type="PROSITE" id="PS51257">
    <property type="entry name" value="PROKAR_LIPOPROTEIN"/>
    <property type="match status" value="1"/>
</dbReference>
<evidence type="ECO:0000259" key="1">
    <source>
        <dbReference type="Pfam" id="PF20598"/>
    </source>
</evidence>
<sequence>MKTVLTAIGCSLLLSGCLPIPHVNQIAPEVTGVVLRNGQPAPGVVIYWHTRYAPTETACAASPVSVTTDAQGRFQLEGERELFLFSAMGDPLMSWTICLQDAGTMYTGWRSFHLGYAEKQVHMVCDLATPLRPEQKDRGLCDIDRL</sequence>
<evidence type="ECO:0000313" key="2">
    <source>
        <dbReference type="EMBL" id="KAA8997644.1"/>
    </source>
</evidence>
<reference evidence="2 3" key="1">
    <citation type="submission" date="2019-09" db="EMBL/GenBank/DDBJ databases">
        <authorList>
            <person name="Li Y."/>
        </authorList>
    </citation>
    <scope>NUCLEOTIDE SEQUENCE [LARGE SCALE GENOMIC DNA]</scope>
    <source>
        <strain evidence="2 3">L3-3HA</strain>
    </source>
</reference>
<dbReference type="OrthoDB" id="7067959at2"/>
<accession>A0A5J5FV66</accession>
<dbReference type="EMBL" id="VYKJ01000010">
    <property type="protein sequence ID" value="KAA8997644.1"/>
    <property type="molecule type" value="Genomic_DNA"/>
</dbReference>
<gene>
    <name evidence="2" type="ORF">FJU30_17885</name>
</gene>
<evidence type="ECO:0000313" key="3">
    <source>
        <dbReference type="Proteomes" id="UP000335415"/>
    </source>
</evidence>
<dbReference type="Proteomes" id="UP000335415">
    <property type="component" value="Unassembled WGS sequence"/>
</dbReference>